<gene>
    <name evidence="1" type="ORF">CKO42_03315</name>
</gene>
<dbReference type="InterPro" id="IPR029063">
    <property type="entry name" value="SAM-dependent_MTases_sf"/>
</dbReference>
<sequence>MRWRTAWRWPRAFPHFADASRALTEMARVSRPGGQIVIAHLMGRDELRAHHGRHHAVARDLLPAVAEMRSLFAHAGISSLAISDRPGLYLARGIVGAGEG</sequence>
<comment type="caution">
    <text evidence="1">The sequence shown here is derived from an EMBL/GenBank/DDBJ whole genome shotgun (WGS) entry which is preliminary data.</text>
</comment>
<dbReference type="SUPFAM" id="SSF53335">
    <property type="entry name" value="S-adenosyl-L-methionine-dependent methyltransferases"/>
    <property type="match status" value="1"/>
</dbReference>
<evidence type="ECO:0000313" key="2">
    <source>
        <dbReference type="Proteomes" id="UP001138768"/>
    </source>
</evidence>
<proteinExistence type="predicted"/>
<keyword evidence="2" id="KW-1185">Reference proteome</keyword>
<dbReference type="Proteomes" id="UP001138768">
    <property type="component" value="Unassembled WGS sequence"/>
</dbReference>
<name>A0A9X0W5S1_9GAMM</name>
<dbReference type="EMBL" id="NRRY01000003">
    <property type="protein sequence ID" value="MBK1617498.1"/>
    <property type="molecule type" value="Genomic_DNA"/>
</dbReference>
<dbReference type="Gene3D" id="3.40.50.150">
    <property type="entry name" value="Vaccinia Virus protein VP39"/>
    <property type="match status" value="1"/>
</dbReference>
<dbReference type="AlphaFoldDB" id="A0A9X0W5S1"/>
<evidence type="ECO:0008006" key="3">
    <source>
        <dbReference type="Google" id="ProtNLM"/>
    </source>
</evidence>
<dbReference type="RefSeq" id="WP_200238748.1">
    <property type="nucleotide sequence ID" value="NZ_JAXUFI010000074.1"/>
</dbReference>
<reference evidence="1 2" key="1">
    <citation type="journal article" date="2020" name="Microorganisms">
        <title>Osmotic Adaptation and Compatible Solute Biosynthesis of Phototrophic Bacteria as Revealed from Genome Analyses.</title>
        <authorList>
            <person name="Imhoff J.F."/>
            <person name="Rahn T."/>
            <person name="Kunzel S."/>
            <person name="Keller A."/>
            <person name="Neulinger S.C."/>
        </authorList>
    </citation>
    <scope>NUCLEOTIDE SEQUENCE [LARGE SCALE GENOMIC DNA]</scope>
    <source>
        <strain evidence="1 2">DSM 25653</strain>
    </source>
</reference>
<protein>
    <recommendedName>
        <fullName evidence="3">Methyltransferase domain-containing protein</fullName>
    </recommendedName>
</protein>
<organism evidence="1 2">
    <name type="scientific">Lamprobacter modestohalophilus</name>
    <dbReference type="NCBI Taxonomy" id="1064514"/>
    <lineage>
        <taxon>Bacteria</taxon>
        <taxon>Pseudomonadati</taxon>
        <taxon>Pseudomonadota</taxon>
        <taxon>Gammaproteobacteria</taxon>
        <taxon>Chromatiales</taxon>
        <taxon>Chromatiaceae</taxon>
        <taxon>Lamprobacter</taxon>
    </lineage>
</organism>
<evidence type="ECO:0000313" key="1">
    <source>
        <dbReference type="EMBL" id="MBK1617498.1"/>
    </source>
</evidence>
<accession>A0A9X0W5S1</accession>